<proteinExistence type="predicted"/>
<dbReference type="SUPFAM" id="SSF56112">
    <property type="entry name" value="Protein kinase-like (PK-like)"/>
    <property type="match status" value="1"/>
</dbReference>
<feature type="binding site" evidence="7">
    <location>
        <position position="578"/>
    </location>
    <ligand>
        <name>ATP</name>
        <dbReference type="ChEBI" id="CHEBI:30616"/>
    </ligand>
</feature>
<dbReference type="GO" id="GO:0005524">
    <property type="term" value="F:ATP binding"/>
    <property type="evidence" value="ECO:0007669"/>
    <property type="project" value="UniProtKB-KW"/>
</dbReference>
<feature type="cross-link" description="Glycyl lysine isopeptide (Lys-Gly) (interchain with G-Cter in SUMO2)" evidence="8">
    <location>
        <position position="562"/>
    </location>
</feature>
<dbReference type="InterPro" id="IPR008271">
    <property type="entry name" value="Ser/Thr_kinase_AS"/>
</dbReference>
<feature type="region of interest" description="Disordered" evidence="9">
    <location>
        <begin position="107"/>
        <end position="133"/>
    </location>
</feature>
<keyword evidence="12" id="KW-1185">Reference proteome</keyword>
<keyword evidence="1" id="KW-0723">Serine/threonine-protein kinase</keyword>
<dbReference type="GO" id="GO:0004674">
    <property type="term" value="F:protein serine/threonine kinase activity"/>
    <property type="evidence" value="ECO:0007669"/>
    <property type="project" value="UniProtKB-KW"/>
</dbReference>
<reference evidence="11" key="1">
    <citation type="journal article" date="2021" name="Proc. Natl. Acad. Sci. U.S.A.">
        <title>Three genomes in the algal genus Volvox reveal the fate of a haploid sex-determining region after a transition to homothallism.</title>
        <authorList>
            <person name="Yamamoto K."/>
            <person name="Hamaji T."/>
            <person name="Kawai-Toyooka H."/>
            <person name="Matsuzaki R."/>
            <person name="Takahashi F."/>
            <person name="Nishimura Y."/>
            <person name="Kawachi M."/>
            <person name="Noguchi H."/>
            <person name="Minakuchi Y."/>
            <person name="Umen J.G."/>
            <person name="Toyoda A."/>
            <person name="Nozaki H."/>
        </authorList>
    </citation>
    <scope>NUCLEOTIDE SEQUENCE</scope>
    <source>
        <strain evidence="11">NIES-3786</strain>
    </source>
</reference>
<evidence type="ECO:0000256" key="7">
    <source>
        <dbReference type="PIRSR" id="PIRSR630616-2"/>
    </source>
</evidence>
<dbReference type="Pfam" id="PF00069">
    <property type="entry name" value="Pkinase"/>
    <property type="match status" value="1"/>
</dbReference>
<organism evidence="11 12">
    <name type="scientific">Volvox reticuliferus</name>
    <dbReference type="NCBI Taxonomy" id="1737510"/>
    <lineage>
        <taxon>Eukaryota</taxon>
        <taxon>Viridiplantae</taxon>
        <taxon>Chlorophyta</taxon>
        <taxon>core chlorophytes</taxon>
        <taxon>Chlorophyceae</taxon>
        <taxon>CS clade</taxon>
        <taxon>Chlamydomonadales</taxon>
        <taxon>Volvocaceae</taxon>
        <taxon>Volvox</taxon>
    </lineage>
</organism>
<evidence type="ECO:0000256" key="2">
    <source>
        <dbReference type="ARBA" id="ARBA00022679"/>
    </source>
</evidence>
<evidence type="ECO:0000256" key="8">
    <source>
        <dbReference type="PIRSR" id="PIRSR630616-3"/>
    </source>
</evidence>
<dbReference type="OrthoDB" id="377346at2759"/>
<dbReference type="Gene3D" id="1.10.510.10">
    <property type="entry name" value="Transferase(Phosphotransferase) domain 1"/>
    <property type="match status" value="1"/>
</dbReference>
<evidence type="ECO:0000256" key="4">
    <source>
        <dbReference type="ARBA" id="ARBA00022777"/>
    </source>
</evidence>
<evidence type="ECO:0000259" key="10">
    <source>
        <dbReference type="PROSITE" id="PS50011"/>
    </source>
</evidence>
<dbReference type="InterPro" id="IPR030616">
    <property type="entry name" value="Aur-like"/>
</dbReference>
<evidence type="ECO:0000256" key="1">
    <source>
        <dbReference type="ARBA" id="ARBA00022527"/>
    </source>
</evidence>
<name>A0A8J4FHT6_9CHLO</name>
<dbReference type="EMBL" id="BNCP01000007">
    <property type="protein sequence ID" value="GIL75708.1"/>
    <property type="molecule type" value="Genomic_DNA"/>
</dbReference>
<dbReference type="InterPro" id="IPR000719">
    <property type="entry name" value="Prot_kinase_dom"/>
</dbReference>
<gene>
    <name evidence="11" type="ORF">Vretifemale_5455</name>
</gene>
<evidence type="ECO:0000256" key="6">
    <source>
        <dbReference type="PIRSR" id="PIRSR630616-1"/>
    </source>
</evidence>
<feature type="binding site" evidence="7">
    <location>
        <position position="465"/>
    </location>
    <ligand>
        <name>ATP</name>
        <dbReference type="ChEBI" id="CHEBI:30616"/>
    </ligand>
</feature>
<feature type="domain" description="Protein kinase" evidence="10">
    <location>
        <begin position="436"/>
        <end position="712"/>
    </location>
</feature>
<feature type="binding site" evidence="7">
    <location>
        <begin position="564"/>
        <end position="565"/>
    </location>
    <ligand>
        <name>ATP</name>
        <dbReference type="ChEBI" id="CHEBI:30616"/>
    </ligand>
</feature>
<evidence type="ECO:0000313" key="11">
    <source>
        <dbReference type="EMBL" id="GIL75708.1"/>
    </source>
</evidence>
<keyword evidence="5 7" id="KW-0067">ATP-binding</keyword>
<accession>A0A8J4FHT6</accession>
<evidence type="ECO:0000256" key="5">
    <source>
        <dbReference type="ARBA" id="ARBA00022840"/>
    </source>
</evidence>
<evidence type="ECO:0000256" key="3">
    <source>
        <dbReference type="ARBA" id="ARBA00022741"/>
    </source>
</evidence>
<evidence type="ECO:0000313" key="12">
    <source>
        <dbReference type="Proteomes" id="UP000747110"/>
    </source>
</evidence>
<dbReference type="InterPro" id="IPR011009">
    <property type="entry name" value="Kinase-like_dom_sf"/>
</dbReference>
<dbReference type="PROSITE" id="PS00108">
    <property type="entry name" value="PROTEIN_KINASE_ST"/>
    <property type="match status" value="1"/>
</dbReference>
<keyword evidence="3 7" id="KW-0547">Nucleotide-binding</keyword>
<protein>
    <recommendedName>
        <fullName evidence="10">Protein kinase domain-containing protein</fullName>
    </recommendedName>
</protein>
<dbReference type="AlphaFoldDB" id="A0A8J4FHT6"/>
<dbReference type="FunFam" id="1.10.510.10:FF:000813">
    <property type="entry name" value="Aurora-like kinase"/>
    <property type="match status" value="1"/>
</dbReference>
<feature type="compositionally biased region" description="Low complexity" evidence="9">
    <location>
        <begin position="369"/>
        <end position="391"/>
    </location>
</feature>
<dbReference type="PROSITE" id="PS50011">
    <property type="entry name" value="PROTEIN_KINASE_DOM"/>
    <property type="match status" value="1"/>
</dbReference>
<evidence type="ECO:0000256" key="9">
    <source>
        <dbReference type="SAM" id="MobiDB-lite"/>
    </source>
</evidence>
<feature type="active site" description="Proton acceptor" evidence="6">
    <location>
        <position position="560"/>
    </location>
</feature>
<feature type="region of interest" description="Disordered" evidence="9">
    <location>
        <begin position="362"/>
        <end position="391"/>
    </location>
</feature>
<dbReference type="SMART" id="SM00220">
    <property type="entry name" value="S_TKc"/>
    <property type="match status" value="1"/>
</dbReference>
<dbReference type="Proteomes" id="UP000747110">
    <property type="component" value="Unassembled WGS sequence"/>
</dbReference>
<feature type="binding site" evidence="7">
    <location>
        <begin position="513"/>
        <end position="515"/>
    </location>
    <ligand>
        <name>ATP</name>
        <dbReference type="ChEBI" id="CHEBI:30616"/>
    </ligand>
</feature>
<keyword evidence="4" id="KW-0418">Kinase</keyword>
<keyword evidence="2" id="KW-0808">Transferase</keyword>
<comment type="caution">
    <text evidence="11">The sequence shown here is derived from an EMBL/GenBank/DDBJ whole genome shotgun (WGS) entry which is preliminary data.</text>
</comment>
<feature type="compositionally biased region" description="Polar residues" evidence="9">
    <location>
        <begin position="114"/>
        <end position="133"/>
    </location>
</feature>
<dbReference type="FunFam" id="3.30.200.20:FF:000042">
    <property type="entry name" value="Aurora kinase A"/>
    <property type="match status" value="1"/>
</dbReference>
<sequence length="737" mass="78549">MKETASSAMLAPSVGGATSYRGASVTLPHSAQVSGLNGLNSSVGDSVLSTIDHKGACNGAGPSPSFFAWDVDGAHTQALVSPVMLSGKKKGGLLYGLKKIFNHSSKADGRAATGQGQRGTNPSVTSSDGTGVNLDPSISSKMDRSLKYPSSNLHLQANSSRDLSLAALLTSPVRGGSSAAPGSPAVLNSPMPSMRFDQISSSNMNVTLSLAESDASYHNGSNPTIPGEQQQRLFTNFKNGRHAAGQVLYSSTPQLAASVSGQLFTTKPSWGGANPLQSGTPQQAMQQQQQLQLGIHQQPGLLHKSYSTAHPTATSVASSSNLSTHLARGDSVDDYSTSGSGTNGRIALPYIASLTAPRQDGSCHGGGAAASLSSGRASAASPQSPAAPDVDFAAPCDADYEACEEDDDDQEGSVLLGMNPAVPPAMRRRKWKLDDYQIAKRMYKGSTSAVYRATCMRSGIAVALKVYFLNKVPSNVVHMIRREIGLHVRLVHRNIIMLYAAFQDEKHIVLVEEFAARGDLFGIHRSMNCRLTETQTSELILAPFLDALSYLHARGIMHRDIKPENILFTNEWTLKIADFGVSINVHDERAVTRTGTADYMAPEVERCPLKHAPEDNKNNPHLAYTPAIDIWSVGVLAYEMLVGFPPFVSNDAGEDSGSRQGVAAFLAEQATRKTLRFPASISAAAKDFIMATLNENPGDRPTAQQLLKHPWLFKAARRLSTNSTSRLSTSNLVAAQY</sequence>
<dbReference type="PANTHER" id="PTHR24350">
    <property type="entry name" value="SERINE/THREONINE-PROTEIN KINASE IAL-RELATED"/>
    <property type="match status" value="1"/>
</dbReference>